<name>A0A7R9BUN2_9CRUS</name>
<gene>
    <name evidence="1" type="ORF">NMOB1V02_LOCUS8484</name>
</gene>
<reference evidence="1" key="1">
    <citation type="submission" date="2020-11" db="EMBL/GenBank/DDBJ databases">
        <authorList>
            <person name="Tran Van P."/>
        </authorList>
    </citation>
    <scope>NUCLEOTIDE SEQUENCE</scope>
</reference>
<keyword evidence="2" id="KW-1185">Reference proteome</keyword>
<organism evidence="1">
    <name type="scientific">Notodromas monacha</name>
    <dbReference type="NCBI Taxonomy" id="399045"/>
    <lineage>
        <taxon>Eukaryota</taxon>
        <taxon>Metazoa</taxon>
        <taxon>Ecdysozoa</taxon>
        <taxon>Arthropoda</taxon>
        <taxon>Crustacea</taxon>
        <taxon>Oligostraca</taxon>
        <taxon>Ostracoda</taxon>
        <taxon>Podocopa</taxon>
        <taxon>Podocopida</taxon>
        <taxon>Cypridocopina</taxon>
        <taxon>Cypridoidea</taxon>
        <taxon>Cyprididae</taxon>
        <taxon>Notodromas</taxon>
    </lineage>
</organism>
<proteinExistence type="predicted"/>
<dbReference type="AlphaFoldDB" id="A0A7R9BUN2"/>
<accession>A0A7R9BUN2</accession>
<evidence type="ECO:0000313" key="2">
    <source>
        <dbReference type="Proteomes" id="UP000678499"/>
    </source>
</evidence>
<dbReference type="EMBL" id="OA884465">
    <property type="protein sequence ID" value="CAD7280827.1"/>
    <property type="molecule type" value="Genomic_DNA"/>
</dbReference>
<sequence length="312" mass="34429">MKQDWAFLESAGTMAMAATAQAKEAFSTEVAASVAALKTSIGGKFPLWLPNSVVTCKEEGLVKIYRVRGGDGVQIAVGPDSDMMEVWMDEVKLLAGGRSVQEVRKQEGESQQALKAVLDAVMASPLMGCVPRPLVVSAEMEFEEDDEGSSVHLSRSLRRTMLDLFFEGSIGDWVFKPEDKAEYIKNVCVRMGITERNFRRIRSMQLTVPGTAVQSVRYINDYYGIGGEKWMGADGKEKVLVFGTSLVAVWFLCDPDKAFLTRVGALEDVPPAYDFWHLTEGMPYEVYQYGVSGLSAVVGSSKSQWMPEDVRC</sequence>
<protein>
    <submittedName>
        <fullName evidence="1">Uncharacterized protein</fullName>
    </submittedName>
</protein>
<dbReference type="Proteomes" id="UP000678499">
    <property type="component" value="Unassembled WGS sequence"/>
</dbReference>
<dbReference type="EMBL" id="CAJPEX010002428">
    <property type="protein sequence ID" value="CAG0920979.1"/>
    <property type="molecule type" value="Genomic_DNA"/>
</dbReference>
<evidence type="ECO:0000313" key="1">
    <source>
        <dbReference type="EMBL" id="CAD7280827.1"/>
    </source>
</evidence>